<dbReference type="AlphaFoldDB" id="A0A4S8JXQ4"/>
<keyword evidence="3" id="KW-1185">Reference proteome</keyword>
<organism evidence="2 3">
    <name type="scientific">Musa balbisiana</name>
    <name type="common">Banana</name>
    <dbReference type="NCBI Taxonomy" id="52838"/>
    <lineage>
        <taxon>Eukaryota</taxon>
        <taxon>Viridiplantae</taxon>
        <taxon>Streptophyta</taxon>
        <taxon>Embryophyta</taxon>
        <taxon>Tracheophyta</taxon>
        <taxon>Spermatophyta</taxon>
        <taxon>Magnoliopsida</taxon>
        <taxon>Liliopsida</taxon>
        <taxon>Zingiberales</taxon>
        <taxon>Musaceae</taxon>
        <taxon>Musa</taxon>
    </lineage>
</organism>
<gene>
    <name evidence="2" type="ORF">C4D60_Mb05t20990</name>
</gene>
<protein>
    <submittedName>
        <fullName evidence="2">Uncharacterized protein</fullName>
    </submittedName>
</protein>
<dbReference type="EMBL" id="PYDT01000003">
    <property type="protein sequence ID" value="THU67090.1"/>
    <property type="molecule type" value="Genomic_DNA"/>
</dbReference>
<feature type="compositionally biased region" description="Basic and acidic residues" evidence="1">
    <location>
        <begin position="1"/>
        <end position="15"/>
    </location>
</feature>
<feature type="compositionally biased region" description="Polar residues" evidence="1">
    <location>
        <begin position="71"/>
        <end position="86"/>
    </location>
</feature>
<proteinExistence type="predicted"/>
<sequence length="106" mass="11111">MPRGNETHTSVRDLADLLSSASEGKVYKSRAMSGWSTPRRKAAEGSPPAHTLSPRDNPFQRATRGSVASPDGSSPITSDRSGSSSPARIPHRSSIAGGRDLFPAAP</sequence>
<reference evidence="2 3" key="1">
    <citation type="journal article" date="2019" name="Nat. Plants">
        <title>Genome sequencing of Musa balbisiana reveals subgenome evolution and function divergence in polyploid bananas.</title>
        <authorList>
            <person name="Yao X."/>
        </authorList>
    </citation>
    <scope>NUCLEOTIDE SEQUENCE [LARGE SCALE GENOMIC DNA]</scope>
    <source>
        <strain evidence="3">cv. DH-PKW</strain>
        <tissue evidence="2">Leaves</tissue>
    </source>
</reference>
<comment type="caution">
    <text evidence="2">The sequence shown here is derived from an EMBL/GenBank/DDBJ whole genome shotgun (WGS) entry which is preliminary data.</text>
</comment>
<name>A0A4S8JXQ4_MUSBA</name>
<evidence type="ECO:0000313" key="3">
    <source>
        <dbReference type="Proteomes" id="UP000317650"/>
    </source>
</evidence>
<accession>A0A4S8JXQ4</accession>
<evidence type="ECO:0000313" key="2">
    <source>
        <dbReference type="EMBL" id="THU67090.1"/>
    </source>
</evidence>
<feature type="region of interest" description="Disordered" evidence="1">
    <location>
        <begin position="1"/>
        <end position="106"/>
    </location>
</feature>
<evidence type="ECO:0000256" key="1">
    <source>
        <dbReference type="SAM" id="MobiDB-lite"/>
    </source>
</evidence>
<dbReference type="Proteomes" id="UP000317650">
    <property type="component" value="Chromosome 5"/>
</dbReference>